<dbReference type="InterPro" id="IPR028978">
    <property type="entry name" value="Chorismate_lyase_/UTRA_dom_sf"/>
</dbReference>
<dbReference type="PANTHER" id="PTHR44846:SF5">
    <property type="entry name" value="HTH-TYPE TRANSCRIPTIONAL REGULATOR GMUR"/>
    <property type="match status" value="1"/>
</dbReference>
<dbReference type="Gene3D" id="3.40.1410.10">
    <property type="entry name" value="Chorismate lyase-like"/>
    <property type="match status" value="1"/>
</dbReference>
<dbReference type="SMART" id="SM00866">
    <property type="entry name" value="UTRA"/>
    <property type="match status" value="1"/>
</dbReference>
<dbReference type="InterPro" id="IPR000524">
    <property type="entry name" value="Tscrpt_reg_HTH_GntR"/>
</dbReference>
<dbReference type="InterPro" id="IPR036388">
    <property type="entry name" value="WH-like_DNA-bd_sf"/>
</dbReference>
<dbReference type="SUPFAM" id="SSF64288">
    <property type="entry name" value="Chorismate lyase-like"/>
    <property type="match status" value="1"/>
</dbReference>
<dbReference type="InterPro" id="IPR050679">
    <property type="entry name" value="Bact_HTH_transcr_reg"/>
</dbReference>
<dbReference type="InterPro" id="IPR011663">
    <property type="entry name" value="UTRA"/>
</dbReference>
<dbReference type="Pfam" id="PF07702">
    <property type="entry name" value="UTRA"/>
    <property type="match status" value="1"/>
</dbReference>
<comment type="caution">
    <text evidence="6">The sequence shown here is derived from an EMBL/GenBank/DDBJ whole genome shotgun (WGS) entry which is preliminary data.</text>
</comment>
<dbReference type="PANTHER" id="PTHR44846">
    <property type="entry name" value="MANNOSYL-D-GLYCERATE TRANSPORT/METABOLISM SYSTEM REPRESSOR MNGR-RELATED"/>
    <property type="match status" value="1"/>
</dbReference>
<evidence type="ECO:0000256" key="1">
    <source>
        <dbReference type="ARBA" id="ARBA00022491"/>
    </source>
</evidence>
<dbReference type="GO" id="GO:0003677">
    <property type="term" value="F:DNA binding"/>
    <property type="evidence" value="ECO:0007669"/>
    <property type="project" value="UniProtKB-KW"/>
</dbReference>
<dbReference type="GO" id="GO:0003700">
    <property type="term" value="F:DNA-binding transcription factor activity"/>
    <property type="evidence" value="ECO:0007669"/>
    <property type="project" value="InterPro"/>
</dbReference>
<gene>
    <name evidence="6" type="ORF">EP57_05060</name>
</gene>
<dbReference type="SMART" id="SM00345">
    <property type="entry name" value="HTH_GNTR"/>
    <property type="match status" value="1"/>
</dbReference>
<dbReference type="AlphaFoldDB" id="A0A099WDV0"/>
<feature type="domain" description="HTH gntR-type" evidence="5">
    <location>
        <begin position="1"/>
        <end position="69"/>
    </location>
</feature>
<dbReference type="Gene3D" id="1.10.10.10">
    <property type="entry name" value="Winged helix-like DNA-binding domain superfamily/Winged helix DNA-binding domain"/>
    <property type="match status" value="1"/>
</dbReference>
<dbReference type="RefSeq" id="WP_036084716.1">
    <property type="nucleotide sequence ID" value="NZ_CBCSHQ010000001.1"/>
</dbReference>
<evidence type="ECO:0000256" key="4">
    <source>
        <dbReference type="ARBA" id="ARBA00023163"/>
    </source>
</evidence>
<dbReference type="FunFam" id="1.10.10.10:FF:000079">
    <property type="entry name" value="GntR family transcriptional regulator"/>
    <property type="match status" value="1"/>
</dbReference>
<keyword evidence="7" id="KW-1185">Reference proteome</keyword>
<organism evidence="6 7">
    <name type="scientific">Listeria booriae</name>
    <dbReference type="NCBI Taxonomy" id="1552123"/>
    <lineage>
        <taxon>Bacteria</taxon>
        <taxon>Bacillati</taxon>
        <taxon>Bacillota</taxon>
        <taxon>Bacilli</taxon>
        <taxon>Bacillales</taxon>
        <taxon>Listeriaceae</taxon>
        <taxon>Listeria</taxon>
    </lineage>
</organism>
<evidence type="ECO:0000313" key="6">
    <source>
        <dbReference type="EMBL" id="KGL42831.1"/>
    </source>
</evidence>
<accession>A0A099WDV0</accession>
<dbReference type="CDD" id="cd07377">
    <property type="entry name" value="WHTH_GntR"/>
    <property type="match status" value="1"/>
</dbReference>
<dbReference type="SUPFAM" id="SSF46785">
    <property type="entry name" value="Winged helix' DNA-binding domain"/>
    <property type="match status" value="1"/>
</dbReference>
<dbReference type="Pfam" id="PF00392">
    <property type="entry name" value="GntR"/>
    <property type="match status" value="1"/>
</dbReference>
<dbReference type="STRING" id="1552123.EP57_05060"/>
<keyword evidence="1" id="KW-0678">Repressor</keyword>
<name>A0A099WDV0_9LIST</name>
<dbReference type="GO" id="GO:0045892">
    <property type="term" value="P:negative regulation of DNA-templated transcription"/>
    <property type="evidence" value="ECO:0007669"/>
    <property type="project" value="TreeGrafter"/>
</dbReference>
<dbReference type="InterPro" id="IPR036390">
    <property type="entry name" value="WH_DNA-bd_sf"/>
</dbReference>
<dbReference type="PROSITE" id="PS50949">
    <property type="entry name" value="HTH_GNTR"/>
    <property type="match status" value="1"/>
</dbReference>
<proteinExistence type="predicted"/>
<keyword evidence="3" id="KW-0238">DNA-binding</keyword>
<reference evidence="6 7" key="1">
    <citation type="submission" date="2014-05" db="EMBL/GenBank/DDBJ databases">
        <title>Novel Listeriaceae from food processing environments.</title>
        <authorList>
            <person name="den Bakker H.C."/>
        </authorList>
    </citation>
    <scope>NUCLEOTIDE SEQUENCE [LARGE SCALE GENOMIC DNA]</scope>
    <source>
        <strain evidence="6 7">FSL A5-0281</strain>
    </source>
</reference>
<keyword evidence="2" id="KW-0805">Transcription regulation</keyword>
<dbReference type="Proteomes" id="UP000029844">
    <property type="component" value="Unassembled WGS sequence"/>
</dbReference>
<dbReference type="PRINTS" id="PR00035">
    <property type="entry name" value="HTHGNTR"/>
</dbReference>
<evidence type="ECO:0000313" key="7">
    <source>
        <dbReference type="Proteomes" id="UP000029844"/>
    </source>
</evidence>
<protein>
    <submittedName>
        <fullName evidence="6">GntR family transcriptional regulator</fullName>
    </submittedName>
</protein>
<evidence type="ECO:0000256" key="3">
    <source>
        <dbReference type="ARBA" id="ARBA00023125"/>
    </source>
</evidence>
<dbReference type="GeneID" id="58716769"/>
<dbReference type="FunFam" id="3.40.1410.10:FF:000008">
    <property type="entry name" value="Transcriptional regulator, GntR family"/>
    <property type="match status" value="1"/>
</dbReference>
<evidence type="ECO:0000256" key="2">
    <source>
        <dbReference type="ARBA" id="ARBA00023015"/>
    </source>
</evidence>
<dbReference type="OrthoDB" id="9815017at2"/>
<evidence type="ECO:0000259" key="5">
    <source>
        <dbReference type="PROSITE" id="PS50949"/>
    </source>
</evidence>
<dbReference type="EMBL" id="JNFA01000011">
    <property type="protein sequence ID" value="KGL42831.1"/>
    <property type="molecule type" value="Genomic_DNA"/>
</dbReference>
<keyword evidence="4" id="KW-0804">Transcription</keyword>
<sequence>MTKYEEISKDIRDKIHSGIYPPESLLPDQLTLCKTYDCSRMTIKKAFDILAMEGLVYRQRGAGTFVMKNALANKQDASLRDYEGLTKMMGKEHISSQVIEFTISFPNAKVQEQLLIKKDEPVYSIVRLRLLDEKPYVLEHTFMPLNVVTGLNETILHGSIYDYLKQELGLVMSGAFRKINADKPSDYDKLYLNCGEHDPVLEVEQVVYSKDGRPIEYSRSRHRYDTRSFIMLDHREP</sequence>
<dbReference type="eggNOG" id="COG2188">
    <property type="taxonomic scope" value="Bacteria"/>
</dbReference>